<sequence length="500" mass="53675">MSRHHCPKRQLMGFGEPLDWRPLDFVDSVPYVFCCALCGVLPAFPKRLTTCCHVFCPSCFESITEQQCVCPVDGSLFAEHSVEALDSIRGGVNELRAHCPNASHGCTFVGMLAEIREHFVRSCDHNEVHCPRCGLAILQRTALYHHSQECDATHKVEPASDAEADSSNEDACHMSSSSRRSRSRGKSASGKGVDKAKRSGARRVPSAENAGREKGPIVAAIRSLLQDNPGSSILSASVGPSGVPSVAPSAETSLISRGGIAAKGDRHKAAKPSKSADGALTSLSEAQLLERVDSMVARQRKKTQSDLAPARAEVTSSAEDCARAPSHMATTSAVAAESRPASSHDVTKKTSSVAPTGFAFCYVTGLVGAESRLVCGEELVLRSDCSQLADCAFRVHARLRRDADGGVLVCFTLCLCGGTWRKVADWALSSRICLVLVHPWDQAQNMRLLLCLNPAAFPPPKESHPGRWDFWSPTNELKLRDLATRGFVSSGAICVALEIQ</sequence>
<evidence type="ECO:0000256" key="2">
    <source>
        <dbReference type="ARBA" id="ARBA00022833"/>
    </source>
</evidence>
<dbReference type="GO" id="GO:0043122">
    <property type="term" value="P:regulation of canonical NF-kappaB signal transduction"/>
    <property type="evidence" value="ECO:0007669"/>
    <property type="project" value="TreeGrafter"/>
</dbReference>
<keyword evidence="2" id="KW-0862">Zinc</keyword>
<protein>
    <recommendedName>
        <fullName evidence="5">RING-type domain-containing protein</fullName>
    </recommendedName>
</protein>
<keyword evidence="1 3" id="KW-0863">Zinc-finger</keyword>
<evidence type="ECO:0000256" key="4">
    <source>
        <dbReference type="SAM" id="MobiDB-lite"/>
    </source>
</evidence>
<dbReference type="GO" id="GO:0009898">
    <property type="term" value="C:cytoplasmic side of plasma membrane"/>
    <property type="evidence" value="ECO:0007669"/>
    <property type="project" value="TreeGrafter"/>
</dbReference>
<accession>A0AAQ4ERF1</accession>
<dbReference type="Gene3D" id="3.30.40.10">
    <property type="entry name" value="Zinc/RING finger domain, C3HC4 (zinc finger)"/>
    <property type="match status" value="1"/>
</dbReference>
<evidence type="ECO:0000313" key="6">
    <source>
        <dbReference type="EMBL" id="KAK8777208.1"/>
    </source>
</evidence>
<feature type="region of interest" description="Disordered" evidence="4">
    <location>
        <begin position="157"/>
        <end position="213"/>
    </location>
</feature>
<dbReference type="SUPFAM" id="SSF49599">
    <property type="entry name" value="TRAF domain-like"/>
    <property type="match status" value="1"/>
</dbReference>
<dbReference type="EMBL" id="JARKHS020012085">
    <property type="protein sequence ID" value="KAK8777208.1"/>
    <property type="molecule type" value="Genomic_DNA"/>
</dbReference>
<dbReference type="PANTHER" id="PTHR10131:SF138">
    <property type="entry name" value="RE66324P"/>
    <property type="match status" value="1"/>
</dbReference>
<dbReference type="Proteomes" id="UP001321473">
    <property type="component" value="Unassembled WGS sequence"/>
</dbReference>
<feature type="domain" description="RING-type" evidence="5">
    <location>
        <begin position="35"/>
        <end position="73"/>
    </location>
</feature>
<evidence type="ECO:0000313" key="7">
    <source>
        <dbReference type="Proteomes" id="UP001321473"/>
    </source>
</evidence>
<dbReference type="PANTHER" id="PTHR10131">
    <property type="entry name" value="TNF RECEPTOR ASSOCIATED FACTOR"/>
    <property type="match status" value="1"/>
</dbReference>
<dbReference type="InterPro" id="IPR013083">
    <property type="entry name" value="Znf_RING/FYVE/PHD"/>
</dbReference>
<comment type="caution">
    <text evidence="6">The sequence shown here is derived from an EMBL/GenBank/DDBJ whole genome shotgun (WGS) entry which is preliminary data.</text>
</comment>
<organism evidence="6 7">
    <name type="scientific">Amblyomma americanum</name>
    <name type="common">Lone star tick</name>
    <dbReference type="NCBI Taxonomy" id="6943"/>
    <lineage>
        <taxon>Eukaryota</taxon>
        <taxon>Metazoa</taxon>
        <taxon>Ecdysozoa</taxon>
        <taxon>Arthropoda</taxon>
        <taxon>Chelicerata</taxon>
        <taxon>Arachnida</taxon>
        <taxon>Acari</taxon>
        <taxon>Parasitiformes</taxon>
        <taxon>Ixodida</taxon>
        <taxon>Ixodoidea</taxon>
        <taxon>Ixodidae</taxon>
        <taxon>Amblyomminae</taxon>
        <taxon>Amblyomma</taxon>
    </lineage>
</organism>
<evidence type="ECO:0000259" key="5">
    <source>
        <dbReference type="PROSITE" id="PS50089"/>
    </source>
</evidence>
<evidence type="ECO:0000256" key="3">
    <source>
        <dbReference type="PROSITE-ProRule" id="PRU00175"/>
    </source>
</evidence>
<keyword evidence="1 3" id="KW-0479">Metal-binding</keyword>
<dbReference type="InterPro" id="IPR001841">
    <property type="entry name" value="Znf_RING"/>
</dbReference>
<feature type="region of interest" description="Disordered" evidence="4">
    <location>
        <begin position="300"/>
        <end position="349"/>
    </location>
</feature>
<dbReference type="GO" id="GO:0008270">
    <property type="term" value="F:zinc ion binding"/>
    <property type="evidence" value="ECO:0007669"/>
    <property type="project" value="UniProtKB-KW"/>
</dbReference>
<dbReference type="GO" id="GO:0005164">
    <property type="term" value="F:tumor necrosis factor receptor binding"/>
    <property type="evidence" value="ECO:0007669"/>
    <property type="project" value="TreeGrafter"/>
</dbReference>
<proteinExistence type="predicted"/>
<reference evidence="6 7" key="1">
    <citation type="journal article" date="2023" name="Arcadia Sci">
        <title>De novo assembly of a long-read Amblyomma americanum tick genome.</title>
        <authorList>
            <person name="Chou S."/>
            <person name="Poskanzer K.E."/>
            <person name="Rollins M."/>
            <person name="Thuy-Boun P.S."/>
        </authorList>
    </citation>
    <scope>NUCLEOTIDE SEQUENCE [LARGE SCALE GENOMIC DNA]</scope>
    <source>
        <strain evidence="6">F_SG_1</strain>
        <tissue evidence="6">Salivary glands</tissue>
    </source>
</reference>
<keyword evidence="7" id="KW-1185">Reference proteome</keyword>
<evidence type="ECO:0000256" key="1">
    <source>
        <dbReference type="ARBA" id="ARBA00022771"/>
    </source>
</evidence>
<dbReference type="AlphaFoldDB" id="A0AAQ4ERF1"/>
<gene>
    <name evidence="6" type="ORF">V5799_029446</name>
</gene>
<dbReference type="SUPFAM" id="SSF57850">
    <property type="entry name" value="RING/U-box"/>
    <property type="match status" value="1"/>
</dbReference>
<name>A0AAQ4ERF1_AMBAM</name>
<dbReference type="PROSITE" id="PS50089">
    <property type="entry name" value="ZF_RING_2"/>
    <property type="match status" value="1"/>
</dbReference>